<dbReference type="InterPro" id="IPR010982">
    <property type="entry name" value="Lambda_DNA-bd_dom_sf"/>
</dbReference>
<reference evidence="2 3" key="1">
    <citation type="submission" date="2024-04" db="EMBL/GenBank/DDBJ databases">
        <title>New Clade of Flavobacterium.</title>
        <authorList>
            <person name="Matos L."/>
            <person name="Proenca D.N."/>
            <person name="Fransisco R.M."/>
            <person name="Chung A.P."/>
            <person name="Maccario L."/>
            <person name="Sorensen S.J."/>
            <person name="Morais P.V."/>
        </authorList>
    </citation>
    <scope>NUCLEOTIDE SEQUENCE [LARGE SCALE GENOMIC DNA]</scope>
    <source>
        <strain evidence="2 3">FZUC8N2.13</strain>
    </source>
</reference>
<evidence type="ECO:0000313" key="3">
    <source>
        <dbReference type="Proteomes" id="UP001574169"/>
    </source>
</evidence>
<dbReference type="Proteomes" id="UP001574169">
    <property type="component" value="Unassembled WGS sequence"/>
</dbReference>
<evidence type="ECO:0000313" key="2">
    <source>
        <dbReference type="EMBL" id="MFA9189817.1"/>
    </source>
</evidence>
<evidence type="ECO:0000256" key="1">
    <source>
        <dbReference type="SAM" id="Coils"/>
    </source>
</evidence>
<evidence type="ECO:0008006" key="4">
    <source>
        <dbReference type="Google" id="ProtNLM"/>
    </source>
</evidence>
<gene>
    <name evidence="2" type="ORF">AAGV28_00410</name>
</gene>
<name>A0ABV4T8V6_9FLAO</name>
<sequence length="121" mass="14197">MKDRSKKYLQKSNNDVIHVGNLIAWIIQEKHIKKKDVAQCLNVIPNTITQYFKQPSVQTAILWRLSQALDYNLLIDLGERLKIPFETKVEKQLKEDLAAKNAELEHLKIELNLLKRIHKIE</sequence>
<protein>
    <recommendedName>
        <fullName evidence="4">XRE family transcriptional regulator</fullName>
    </recommendedName>
</protein>
<dbReference type="Gene3D" id="1.10.260.40">
    <property type="entry name" value="lambda repressor-like DNA-binding domains"/>
    <property type="match status" value="1"/>
</dbReference>
<feature type="coiled-coil region" evidence="1">
    <location>
        <begin position="90"/>
        <end position="117"/>
    </location>
</feature>
<organism evidence="2 3">
    <name type="scientific">Flavobacterium zubiriense</name>
    <dbReference type="NCBI Taxonomy" id="3138075"/>
    <lineage>
        <taxon>Bacteria</taxon>
        <taxon>Pseudomonadati</taxon>
        <taxon>Bacteroidota</taxon>
        <taxon>Flavobacteriia</taxon>
        <taxon>Flavobacteriales</taxon>
        <taxon>Flavobacteriaceae</taxon>
        <taxon>Flavobacterium</taxon>
    </lineage>
</organism>
<accession>A0ABV4T8V6</accession>
<proteinExistence type="predicted"/>
<keyword evidence="3" id="KW-1185">Reference proteome</keyword>
<comment type="caution">
    <text evidence="2">The sequence shown here is derived from an EMBL/GenBank/DDBJ whole genome shotgun (WGS) entry which is preliminary data.</text>
</comment>
<dbReference type="RefSeq" id="WP_373404875.1">
    <property type="nucleotide sequence ID" value="NZ_JBCFQL010000001.1"/>
</dbReference>
<dbReference type="EMBL" id="JBCFQL010000001">
    <property type="protein sequence ID" value="MFA9189817.1"/>
    <property type="molecule type" value="Genomic_DNA"/>
</dbReference>
<keyword evidence="1" id="KW-0175">Coiled coil</keyword>